<sequence length="200" mass="21835">MDHTKTATAIPDTISAPTPTPPTPMDITILRTSNSTTSYTTALEEPRLIPSEVLRTCCTQLPPPMGLHRQSMSCQIFSGKQVRRWQDNALHATAYSVTPNSGPRTNTPILQHHHAQVPPRSRHKTPAALATAPLPPAMQQAAEHASIHQSTACILQWVEDLKSGNDLLSDNKSPIATIGIRSRGITLFRICRTPSWALIS</sequence>
<evidence type="ECO:0000313" key="3">
    <source>
        <dbReference type="Proteomes" id="UP001292094"/>
    </source>
</evidence>
<evidence type="ECO:0000313" key="2">
    <source>
        <dbReference type="EMBL" id="KAK4310315.1"/>
    </source>
</evidence>
<accession>A0AAE1PN51</accession>
<feature type="compositionally biased region" description="Low complexity" evidence="1">
    <location>
        <begin position="1"/>
        <end position="17"/>
    </location>
</feature>
<dbReference type="Proteomes" id="UP001292094">
    <property type="component" value="Unassembled WGS sequence"/>
</dbReference>
<reference evidence="2" key="1">
    <citation type="submission" date="2023-11" db="EMBL/GenBank/DDBJ databases">
        <title>Genome assemblies of two species of porcelain crab, Petrolisthes cinctipes and Petrolisthes manimaculis (Anomura: Porcellanidae).</title>
        <authorList>
            <person name="Angst P."/>
        </authorList>
    </citation>
    <scope>NUCLEOTIDE SEQUENCE</scope>
    <source>
        <strain evidence="2">PB745_02</strain>
        <tissue evidence="2">Gill</tissue>
    </source>
</reference>
<gene>
    <name evidence="2" type="ORF">Pmani_018133</name>
</gene>
<proteinExistence type="predicted"/>
<protein>
    <submittedName>
        <fullName evidence="2">Uncharacterized protein</fullName>
    </submittedName>
</protein>
<evidence type="ECO:0000256" key="1">
    <source>
        <dbReference type="SAM" id="MobiDB-lite"/>
    </source>
</evidence>
<feature type="region of interest" description="Disordered" evidence="1">
    <location>
        <begin position="1"/>
        <end position="25"/>
    </location>
</feature>
<dbReference type="AlphaFoldDB" id="A0AAE1PN51"/>
<keyword evidence="3" id="KW-1185">Reference proteome</keyword>
<dbReference type="EMBL" id="JAWZYT010001649">
    <property type="protein sequence ID" value="KAK4310315.1"/>
    <property type="molecule type" value="Genomic_DNA"/>
</dbReference>
<name>A0AAE1PN51_9EUCA</name>
<comment type="caution">
    <text evidence="2">The sequence shown here is derived from an EMBL/GenBank/DDBJ whole genome shotgun (WGS) entry which is preliminary data.</text>
</comment>
<organism evidence="2 3">
    <name type="scientific">Petrolisthes manimaculis</name>
    <dbReference type="NCBI Taxonomy" id="1843537"/>
    <lineage>
        <taxon>Eukaryota</taxon>
        <taxon>Metazoa</taxon>
        <taxon>Ecdysozoa</taxon>
        <taxon>Arthropoda</taxon>
        <taxon>Crustacea</taxon>
        <taxon>Multicrustacea</taxon>
        <taxon>Malacostraca</taxon>
        <taxon>Eumalacostraca</taxon>
        <taxon>Eucarida</taxon>
        <taxon>Decapoda</taxon>
        <taxon>Pleocyemata</taxon>
        <taxon>Anomura</taxon>
        <taxon>Galatheoidea</taxon>
        <taxon>Porcellanidae</taxon>
        <taxon>Petrolisthes</taxon>
    </lineage>
</organism>